<evidence type="ECO:0000259" key="2">
    <source>
        <dbReference type="Pfam" id="PF13360"/>
    </source>
</evidence>
<sequence>MTNEEKGAAKDLSDSESATLEPGDFVYLAVSWVDPPDRGSPFSDSIGLLLGSGRYPTIEQHLIGSHLGTQQEYLITNADGITEIAPAPPLETVFDTETARLLDQLGLSTVGTFLTADLSGIGSLPIDQDRLTEMRRELADSLDGDIVTITNEEIYRWENRSDSIGTEARSEDRVSTAADPIADRNGQLATNPNSWPQTWPTSGGNFRRSGSRDTHSVPTITGTERWSNSDLISRVGNAAPAVIDGRVFVWTNRGMAAFDASSGDVEWHKKYPAITRTDGGWPFDLQSPIGTDGSVYFAPQLTALDVASGDHEQEFAPRTAVARVSIADNRLLITGGGSLLRTERLSGRERGAEVKIEGFDEETPQHAPAYSTEHGIAVVGNNEGALCGIDIGAGSVDWRVGHHGSFRTPAVATHVYAATSDHRLVAIDVDTGDTVWRADITNGPISDPAVAGDRVYVTATDGLYAVDVSTGETDLEYSFDSAGADRGASPVPPRPTIVRNRNSQVVFTAVADTLYAVHGSTERSTSTQCAFDATVTTQPVHANGTVFVRTADGVLHAVE</sequence>
<evidence type="ECO:0000313" key="4">
    <source>
        <dbReference type="Proteomes" id="UP000437065"/>
    </source>
</evidence>
<dbReference type="OrthoDB" id="8638at2157"/>
<feature type="compositionally biased region" description="Polar residues" evidence="1">
    <location>
        <begin position="187"/>
        <end position="204"/>
    </location>
</feature>
<protein>
    <submittedName>
        <fullName evidence="3">PQQ-binding-like beta-propeller repeat protein</fullName>
    </submittedName>
</protein>
<dbReference type="Pfam" id="PF13360">
    <property type="entry name" value="PQQ_2"/>
    <property type="match status" value="1"/>
</dbReference>
<reference evidence="3 4" key="1">
    <citation type="submission" date="2019-12" db="EMBL/GenBank/DDBJ databases">
        <title>Isolation and characterization of three novel carbon monoxide-oxidizing members of Halobacteria from salione crusts and soils.</title>
        <authorList>
            <person name="Myers M.R."/>
            <person name="King G.M."/>
        </authorList>
    </citation>
    <scope>NUCLEOTIDE SEQUENCE [LARGE SCALE GENOMIC DNA]</scope>
    <source>
        <strain evidence="3 4">WSA2</strain>
    </source>
</reference>
<dbReference type="RefSeq" id="WP_159664174.1">
    <property type="nucleotide sequence ID" value="NZ_WUUS01000003.1"/>
</dbReference>
<dbReference type="SUPFAM" id="SSF50998">
    <property type="entry name" value="Quinoprotein alcohol dehydrogenase-like"/>
    <property type="match status" value="1"/>
</dbReference>
<dbReference type="Gene3D" id="2.130.10.10">
    <property type="entry name" value="YVTN repeat-like/Quinoprotein amine dehydrogenase"/>
    <property type="match status" value="2"/>
</dbReference>
<dbReference type="InterPro" id="IPR018391">
    <property type="entry name" value="PQQ_b-propeller_rpt"/>
</dbReference>
<feature type="domain" description="Pyrrolo-quinoline quinone repeat" evidence="2">
    <location>
        <begin position="299"/>
        <end position="472"/>
    </location>
</feature>
<evidence type="ECO:0000256" key="1">
    <source>
        <dbReference type="SAM" id="MobiDB-lite"/>
    </source>
</evidence>
<dbReference type="PANTHER" id="PTHR34512:SF30">
    <property type="entry name" value="OUTER MEMBRANE PROTEIN ASSEMBLY FACTOR BAMB"/>
    <property type="match status" value="1"/>
</dbReference>
<dbReference type="EMBL" id="WUUS01000003">
    <property type="protein sequence ID" value="MXR40741.1"/>
    <property type="molecule type" value="Genomic_DNA"/>
</dbReference>
<comment type="caution">
    <text evidence="3">The sequence shown here is derived from an EMBL/GenBank/DDBJ whole genome shotgun (WGS) entry which is preliminary data.</text>
</comment>
<organism evidence="3 4">
    <name type="scientific">Halobaculum saliterrae</name>
    <dbReference type="NCBI Taxonomy" id="2073113"/>
    <lineage>
        <taxon>Archaea</taxon>
        <taxon>Methanobacteriati</taxon>
        <taxon>Methanobacteriota</taxon>
        <taxon>Stenosarchaea group</taxon>
        <taxon>Halobacteria</taxon>
        <taxon>Halobacteriales</taxon>
        <taxon>Haloferacaceae</taxon>
        <taxon>Halobaculum</taxon>
    </lineage>
</organism>
<feature type="region of interest" description="Disordered" evidence="1">
    <location>
        <begin position="183"/>
        <end position="222"/>
    </location>
</feature>
<evidence type="ECO:0000313" key="3">
    <source>
        <dbReference type="EMBL" id="MXR40741.1"/>
    </source>
</evidence>
<dbReference type="SMART" id="SM00564">
    <property type="entry name" value="PQQ"/>
    <property type="match status" value="4"/>
</dbReference>
<proteinExistence type="predicted"/>
<gene>
    <name evidence="3" type="ORF">GRX01_05210</name>
</gene>
<dbReference type="InterPro" id="IPR002372">
    <property type="entry name" value="PQQ_rpt_dom"/>
</dbReference>
<dbReference type="Proteomes" id="UP000437065">
    <property type="component" value="Unassembled WGS sequence"/>
</dbReference>
<name>A0A6B0SVQ1_9EURY</name>
<dbReference type="InterPro" id="IPR015943">
    <property type="entry name" value="WD40/YVTN_repeat-like_dom_sf"/>
</dbReference>
<dbReference type="InterPro" id="IPR011047">
    <property type="entry name" value="Quinoprotein_ADH-like_sf"/>
</dbReference>
<dbReference type="AlphaFoldDB" id="A0A6B0SVQ1"/>
<dbReference type="PANTHER" id="PTHR34512">
    <property type="entry name" value="CELL SURFACE PROTEIN"/>
    <property type="match status" value="1"/>
</dbReference>
<keyword evidence="4" id="KW-1185">Reference proteome</keyword>
<accession>A0A6B0SVQ1</accession>